<keyword evidence="3" id="KW-1185">Reference proteome</keyword>
<dbReference type="Pfam" id="PF19882">
    <property type="entry name" value="DUF6355"/>
    <property type="match status" value="1"/>
</dbReference>
<dbReference type="EMBL" id="BAABAL010000020">
    <property type="protein sequence ID" value="GAA4031803.1"/>
    <property type="molecule type" value="Genomic_DNA"/>
</dbReference>
<sequence length="95" mass="10111">MPRLTTALAIGVLALGGALASVPANASPAQQECGGYKKDGEVRYRHCTSENTTIEVRAVFQVTGVHLFCVGPNEDKYFGDAGFVITMPEYTGKLC</sequence>
<evidence type="ECO:0000313" key="3">
    <source>
        <dbReference type="Proteomes" id="UP001501747"/>
    </source>
</evidence>
<feature type="signal peptide" evidence="1">
    <location>
        <begin position="1"/>
        <end position="26"/>
    </location>
</feature>
<dbReference type="Proteomes" id="UP001501747">
    <property type="component" value="Unassembled WGS sequence"/>
</dbReference>
<organism evidence="2 3">
    <name type="scientific">Allokutzneria multivorans</name>
    <dbReference type="NCBI Taxonomy" id="1142134"/>
    <lineage>
        <taxon>Bacteria</taxon>
        <taxon>Bacillati</taxon>
        <taxon>Actinomycetota</taxon>
        <taxon>Actinomycetes</taxon>
        <taxon>Pseudonocardiales</taxon>
        <taxon>Pseudonocardiaceae</taxon>
        <taxon>Allokutzneria</taxon>
    </lineage>
</organism>
<dbReference type="InterPro" id="IPR045935">
    <property type="entry name" value="DUF6355"/>
</dbReference>
<accession>A0ABP7TVV4</accession>
<feature type="chain" id="PRO_5046021360" evidence="1">
    <location>
        <begin position="27"/>
        <end position="95"/>
    </location>
</feature>
<dbReference type="RefSeq" id="WP_344883893.1">
    <property type="nucleotide sequence ID" value="NZ_BAABAL010000020.1"/>
</dbReference>
<gene>
    <name evidence="2" type="ORF">GCM10022247_66080</name>
</gene>
<reference evidence="3" key="1">
    <citation type="journal article" date="2019" name="Int. J. Syst. Evol. Microbiol.">
        <title>The Global Catalogue of Microorganisms (GCM) 10K type strain sequencing project: providing services to taxonomists for standard genome sequencing and annotation.</title>
        <authorList>
            <consortium name="The Broad Institute Genomics Platform"/>
            <consortium name="The Broad Institute Genome Sequencing Center for Infectious Disease"/>
            <person name="Wu L."/>
            <person name="Ma J."/>
        </authorList>
    </citation>
    <scope>NUCLEOTIDE SEQUENCE [LARGE SCALE GENOMIC DNA]</scope>
    <source>
        <strain evidence="3">JCM 17342</strain>
    </source>
</reference>
<name>A0ABP7TVV4_9PSEU</name>
<evidence type="ECO:0000313" key="2">
    <source>
        <dbReference type="EMBL" id="GAA4031803.1"/>
    </source>
</evidence>
<keyword evidence="1" id="KW-0732">Signal</keyword>
<protein>
    <submittedName>
        <fullName evidence="2">Uncharacterized protein</fullName>
    </submittedName>
</protein>
<proteinExistence type="predicted"/>
<evidence type="ECO:0000256" key="1">
    <source>
        <dbReference type="SAM" id="SignalP"/>
    </source>
</evidence>
<comment type="caution">
    <text evidence="2">The sequence shown here is derived from an EMBL/GenBank/DDBJ whole genome shotgun (WGS) entry which is preliminary data.</text>
</comment>